<dbReference type="InterPro" id="IPR045864">
    <property type="entry name" value="aa-tRNA-synth_II/BPL/LPL"/>
</dbReference>
<dbReference type="EMBL" id="JH931338">
    <property type="protein sequence ID" value="EKM48180.1"/>
    <property type="molecule type" value="Genomic_DNA"/>
</dbReference>
<organism evidence="5 6">
    <name type="scientific">Phanerochaete carnosa (strain HHB-10118-sp)</name>
    <name type="common">White-rot fungus</name>
    <name type="synonym">Peniophora carnosa</name>
    <dbReference type="NCBI Taxonomy" id="650164"/>
    <lineage>
        <taxon>Eukaryota</taxon>
        <taxon>Fungi</taxon>
        <taxon>Dikarya</taxon>
        <taxon>Basidiomycota</taxon>
        <taxon>Agaricomycotina</taxon>
        <taxon>Agaricomycetes</taxon>
        <taxon>Polyporales</taxon>
        <taxon>Phanerochaetaceae</taxon>
        <taxon>Phanerochaete</taxon>
    </lineage>
</organism>
<dbReference type="RefSeq" id="XP_007403268.1">
    <property type="nucleotide sequence ID" value="XM_007403206.1"/>
</dbReference>
<dbReference type="GO" id="GO:0005524">
    <property type="term" value="F:ATP binding"/>
    <property type="evidence" value="ECO:0007669"/>
    <property type="project" value="UniProtKB-KW"/>
</dbReference>
<dbReference type="PANTHER" id="PTHR42918:SF15">
    <property type="entry name" value="LYSINE--TRNA LIGASE, CHLOROPLASTIC_MITOCHONDRIAL"/>
    <property type="match status" value="1"/>
</dbReference>
<dbReference type="Proteomes" id="UP000008370">
    <property type="component" value="Unassembled WGS sequence"/>
</dbReference>
<dbReference type="PANTHER" id="PTHR42918">
    <property type="entry name" value="LYSYL-TRNA SYNTHETASE"/>
    <property type="match status" value="1"/>
</dbReference>
<accession>K5VNB0</accession>
<dbReference type="AlphaFoldDB" id="K5VNB0"/>
<keyword evidence="3" id="KW-0067">ATP-binding</keyword>
<evidence type="ECO:0000256" key="2">
    <source>
        <dbReference type="ARBA" id="ARBA00022741"/>
    </source>
</evidence>
<dbReference type="PRINTS" id="PR00982">
    <property type="entry name" value="TRNASYNTHLYS"/>
</dbReference>
<dbReference type="Pfam" id="PF00152">
    <property type="entry name" value="tRNA-synt_2"/>
    <property type="match status" value="1"/>
</dbReference>
<evidence type="ECO:0000256" key="3">
    <source>
        <dbReference type="ARBA" id="ARBA00022840"/>
    </source>
</evidence>
<evidence type="ECO:0000256" key="1">
    <source>
        <dbReference type="ARBA" id="ARBA00022598"/>
    </source>
</evidence>
<dbReference type="GeneID" id="18912084"/>
<evidence type="ECO:0000313" key="6">
    <source>
        <dbReference type="Proteomes" id="UP000008370"/>
    </source>
</evidence>
<dbReference type="InParanoid" id="K5VNB0"/>
<dbReference type="GO" id="GO:0005829">
    <property type="term" value="C:cytosol"/>
    <property type="evidence" value="ECO:0007669"/>
    <property type="project" value="TreeGrafter"/>
</dbReference>
<dbReference type="InterPro" id="IPR018149">
    <property type="entry name" value="Lys-tRNA-synth_II_C"/>
</dbReference>
<proteinExistence type="predicted"/>
<sequence>MPRTQKTSSCNMSNSDTVGVIGTPGCTKKNKLSAILFPRLEPPLLAAAQGPGNAATASAIWASFSRRHKAHRHCPQVHRQLYSPALRQPRLPRYRIAGGATVKPFVTHQNDLNLDLYLRIALVSCLERHVVGGLDQVYEIWPVFRNEGVDSTHNPEFLIIEFDIRDVIESLIESLLKYFIGEKTTLTFLSEGTDNEKEPLRRVQQTRRNVRLLDKLIGELSLVYISPAFNGKFVCVIADGRMSPLAKFHQLQSGLCKRFEGFMCQKDLFKQRLRFEERVRQKEQAAASAFLRIITPYQAATWSPASERGIGVGRLVTFLTDSAIRRDTVVPDGKAGLHRG</sequence>
<keyword evidence="6" id="KW-1185">Reference proteome</keyword>
<dbReference type="InterPro" id="IPR004364">
    <property type="entry name" value="Aa-tRNA-synt_II"/>
</dbReference>
<evidence type="ECO:0000313" key="5">
    <source>
        <dbReference type="EMBL" id="EKM48180.1"/>
    </source>
</evidence>
<dbReference type="HOGENOM" id="CLU_816642_0_0_1"/>
<dbReference type="STRING" id="650164.K5VNB0"/>
<dbReference type="PROSITE" id="PS50862">
    <property type="entry name" value="AA_TRNA_LIGASE_II"/>
    <property type="match status" value="1"/>
</dbReference>
<dbReference type="GO" id="GO:0004824">
    <property type="term" value="F:lysine-tRNA ligase activity"/>
    <property type="evidence" value="ECO:0007669"/>
    <property type="project" value="InterPro"/>
</dbReference>
<dbReference type="Gene3D" id="3.30.930.10">
    <property type="entry name" value="Bira Bifunctional Protein, Domain 2"/>
    <property type="match status" value="1"/>
</dbReference>
<keyword evidence="2" id="KW-0547">Nucleotide-binding</keyword>
<reference evidence="5 6" key="1">
    <citation type="journal article" date="2012" name="BMC Genomics">
        <title>Comparative genomics of the white-rot fungi, Phanerochaete carnosa and P. chrysosporium, to elucidate the genetic basis of the distinct wood types they colonize.</title>
        <authorList>
            <person name="Suzuki H."/>
            <person name="MacDonald J."/>
            <person name="Syed K."/>
            <person name="Salamov A."/>
            <person name="Hori C."/>
            <person name="Aerts A."/>
            <person name="Henrissat B."/>
            <person name="Wiebenga A."/>
            <person name="vanKuyk P.A."/>
            <person name="Barry K."/>
            <person name="Lindquist E."/>
            <person name="LaButti K."/>
            <person name="Lapidus A."/>
            <person name="Lucas S."/>
            <person name="Coutinho P."/>
            <person name="Gong Y."/>
            <person name="Samejima M."/>
            <person name="Mahadevan R."/>
            <person name="Abou-Zaid M."/>
            <person name="de Vries R.P."/>
            <person name="Igarashi K."/>
            <person name="Yadav J.S."/>
            <person name="Grigoriev I.V."/>
            <person name="Master E.R."/>
        </authorList>
    </citation>
    <scope>NUCLEOTIDE SEQUENCE [LARGE SCALE GENOMIC DNA]</scope>
    <source>
        <strain evidence="5 6">HHB-10118-sp</strain>
    </source>
</reference>
<gene>
    <name evidence="5" type="ORF">PHACADRAFT_203141</name>
</gene>
<dbReference type="KEGG" id="pco:PHACADRAFT_203141"/>
<name>K5VNB0_PHACS</name>
<protein>
    <recommendedName>
        <fullName evidence="4">Aminoacyl-transfer RNA synthetases class-II family profile domain-containing protein</fullName>
    </recommendedName>
</protein>
<evidence type="ECO:0000259" key="4">
    <source>
        <dbReference type="PROSITE" id="PS50862"/>
    </source>
</evidence>
<keyword evidence="1" id="KW-0436">Ligase</keyword>
<dbReference type="InterPro" id="IPR006195">
    <property type="entry name" value="aa-tRNA-synth_II"/>
</dbReference>
<feature type="domain" description="Aminoacyl-transfer RNA synthetases class-II family profile" evidence="4">
    <location>
        <begin position="58"/>
        <end position="331"/>
    </location>
</feature>
<dbReference type="OrthoDB" id="21243at2759"/>
<dbReference type="SUPFAM" id="SSF55681">
    <property type="entry name" value="Class II aaRS and biotin synthetases"/>
    <property type="match status" value="1"/>
</dbReference>
<dbReference type="GO" id="GO:0006430">
    <property type="term" value="P:lysyl-tRNA aminoacylation"/>
    <property type="evidence" value="ECO:0007669"/>
    <property type="project" value="InterPro"/>
</dbReference>
<dbReference type="GO" id="GO:0000049">
    <property type="term" value="F:tRNA binding"/>
    <property type="evidence" value="ECO:0007669"/>
    <property type="project" value="TreeGrafter"/>
</dbReference>